<evidence type="ECO:0000256" key="3">
    <source>
        <dbReference type="ARBA" id="ARBA00022755"/>
    </source>
</evidence>
<evidence type="ECO:0000259" key="5">
    <source>
        <dbReference type="Pfam" id="PF00551"/>
    </source>
</evidence>
<protein>
    <recommendedName>
        <fullName evidence="4">Phosphoribosylglycinamide formyltransferase</fullName>
        <ecNumber evidence="4">2.1.2.2</ecNumber>
    </recommendedName>
    <alternativeName>
        <fullName evidence="4">5'-phosphoribosylglycinamide transformylase</fullName>
    </alternativeName>
    <alternativeName>
        <fullName evidence="4">GAR transformylase</fullName>
        <shortName evidence="4">GART</shortName>
    </alternativeName>
</protein>
<dbReference type="Proteomes" id="UP000549765">
    <property type="component" value="Unassembled WGS sequence"/>
</dbReference>
<feature type="site" description="Raises pKa of active site His" evidence="4">
    <location>
        <position position="146"/>
    </location>
</feature>
<comment type="similarity">
    <text evidence="4">Belongs to the GART family.</text>
</comment>
<feature type="active site" description="Proton donor" evidence="4">
    <location>
        <position position="110"/>
    </location>
</feature>
<dbReference type="GO" id="GO:0006189">
    <property type="term" value="P:'de novo' IMP biosynthetic process"/>
    <property type="evidence" value="ECO:0007669"/>
    <property type="project" value="UniProtKB-UniRule"/>
</dbReference>
<evidence type="ECO:0000313" key="7">
    <source>
        <dbReference type="Proteomes" id="UP000549765"/>
    </source>
</evidence>
<dbReference type="CDD" id="cd08645">
    <property type="entry name" value="FMT_core_GART"/>
    <property type="match status" value="1"/>
</dbReference>
<dbReference type="NCBIfam" id="TIGR00639">
    <property type="entry name" value="PurN"/>
    <property type="match status" value="1"/>
</dbReference>
<feature type="binding site" evidence="4">
    <location>
        <position position="66"/>
    </location>
    <ligand>
        <name>(6R)-10-formyltetrahydrofolate</name>
        <dbReference type="ChEBI" id="CHEBI:195366"/>
    </ligand>
</feature>
<dbReference type="InterPro" id="IPR002376">
    <property type="entry name" value="Formyl_transf_N"/>
</dbReference>
<comment type="caution">
    <text evidence="6">The sequence shown here is derived from an EMBL/GenBank/DDBJ whole genome shotgun (WGS) entry which is preliminary data.</text>
</comment>
<dbReference type="Pfam" id="PF00551">
    <property type="entry name" value="Formyl_trans_N"/>
    <property type="match status" value="1"/>
</dbReference>
<proteinExistence type="inferred from homology"/>
<feature type="binding site" evidence="4">
    <location>
        <begin position="91"/>
        <end position="94"/>
    </location>
    <ligand>
        <name>(6R)-10-formyltetrahydrofolate</name>
        <dbReference type="ChEBI" id="CHEBI:195366"/>
    </ligand>
</feature>
<dbReference type="HAMAP" id="MF_01930">
    <property type="entry name" value="PurN"/>
    <property type="match status" value="1"/>
</dbReference>
<name>A0A7X6N2L0_9LACO</name>
<dbReference type="RefSeq" id="WP_168722496.1">
    <property type="nucleotide sequence ID" value="NZ_JAAXPN010000009.1"/>
</dbReference>
<feature type="binding site" evidence="4">
    <location>
        <begin position="13"/>
        <end position="15"/>
    </location>
    <ligand>
        <name>N(1)-(5-phospho-beta-D-ribosyl)glycinamide</name>
        <dbReference type="ChEBI" id="CHEBI:143788"/>
    </ligand>
</feature>
<dbReference type="EMBL" id="JAAXPN010000009">
    <property type="protein sequence ID" value="NKZ24701.1"/>
    <property type="molecule type" value="Genomic_DNA"/>
</dbReference>
<dbReference type="InterPro" id="IPR036477">
    <property type="entry name" value="Formyl_transf_N_sf"/>
</dbReference>
<dbReference type="InterPro" id="IPR004607">
    <property type="entry name" value="GART"/>
</dbReference>
<dbReference type="UniPathway" id="UPA00074">
    <property type="reaction ID" value="UER00126"/>
</dbReference>
<reference evidence="6 7" key="1">
    <citation type="submission" date="2020-04" db="EMBL/GenBank/DDBJ databases">
        <title>MicrobeNet Type strains.</title>
        <authorList>
            <person name="Nicholson A.C."/>
        </authorList>
    </citation>
    <scope>NUCLEOTIDE SEQUENCE [LARGE SCALE GENOMIC DNA]</scope>
    <source>
        <strain evidence="6 7">CCUG 61472</strain>
    </source>
</reference>
<keyword evidence="7" id="KW-1185">Reference proteome</keyword>
<dbReference type="AlphaFoldDB" id="A0A7X6N2L0"/>
<organism evidence="6 7">
    <name type="scientific">Periweissella fabalis</name>
    <dbReference type="NCBI Taxonomy" id="1070421"/>
    <lineage>
        <taxon>Bacteria</taxon>
        <taxon>Bacillati</taxon>
        <taxon>Bacillota</taxon>
        <taxon>Bacilli</taxon>
        <taxon>Lactobacillales</taxon>
        <taxon>Lactobacillaceae</taxon>
        <taxon>Periweissella</taxon>
    </lineage>
</organism>
<dbReference type="PANTHER" id="PTHR43369">
    <property type="entry name" value="PHOSPHORIBOSYLGLYCINAMIDE FORMYLTRANSFERASE"/>
    <property type="match status" value="1"/>
</dbReference>
<comment type="function">
    <text evidence="4">Catalyzes the transfer of a formyl group from 10-formyltetrahydrofolate to 5-phospho-ribosyl-glycinamide (GAR), producing 5-phospho-ribosyl-N-formylglycinamide (FGAR) and tetrahydrofolate.</text>
</comment>
<comment type="pathway">
    <text evidence="1 4">Purine metabolism; IMP biosynthesis via de novo pathway; N(2)-formyl-N(1)-(5-phospho-D-ribosyl)glycinamide from N(1)-(5-phospho-D-ribosyl)glycinamide (10-formyl THF route): step 1/1.</text>
</comment>
<feature type="binding site" evidence="4">
    <location>
        <position position="108"/>
    </location>
    <ligand>
        <name>(6R)-10-formyltetrahydrofolate</name>
        <dbReference type="ChEBI" id="CHEBI:195366"/>
    </ligand>
</feature>
<gene>
    <name evidence="4 6" type="primary">purN</name>
    <name evidence="6" type="ORF">HF964_07835</name>
</gene>
<dbReference type="PANTHER" id="PTHR43369:SF2">
    <property type="entry name" value="PHOSPHORIBOSYLGLYCINAMIDE FORMYLTRANSFERASE"/>
    <property type="match status" value="1"/>
</dbReference>
<comment type="catalytic activity">
    <reaction evidence="4">
        <text>N(1)-(5-phospho-beta-D-ribosyl)glycinamide + (6R)-10-formyltetrahydrofolate = N(2)-formyl-N(1)-(5-phospho-beta-D-ribosyl)glycinamide + (6S)-5,6,7,8-tetrahydrofolate + H(+)</text>
        <dbReference type="Rhea" id="RHEA:15053"/>
        <dbReference type="ChEBI" id="CHEBI:15378"/>
        <dbReference type="ChEBI" id="CHEBI:57453"/>
        <dbReference type="ChEBI" id="CHEBI:143788"/>
        <dbReference type="ChEBI" id="CHEBI:147286"/>
        <dbReference type="ChEBI" id="CHEBI:195366"/>
        <dbReference type="EC" id="2.1.2.2"/>
    </reaction>
</comment>
<dbReference type="Gene3D" id="3.40.50.170">
    <property type="entry name" value="Formyl transferase, N-terminal domain"/>
    <property type="match status" value="1"/>
</dbReference>
<keyword evidence="2 4" id="KW-0808">Transferase</keyword>
<evidence type="ECO:0000256" key="4">
    <source>
        <dbReference type="HAMAP-Rule" id="MF_01930"/>
    </source>
</evidence>
<accession>A0A7X6N2L0</accession>
<evidence type="ECO:0000256" key="1">
    <source>
        <dbReference type="ARBA" id="ARBA00005054"/>
    </source>
</evidence>
<keyword evidence="3 4" id="KW-0658">Purine biosynthesis</keyword>
<evidence type="ECO:0000313" key="6">
    <source>
        <dbReference type="EMBL" id="NKZ24701.1"/>
    </source>
</evidence>
<dbReference type="GO" id="GO:0005829">
    <property type="term" value="C:cytosol"/>
    <property type="evidence" value="ECO:0007669"/>
    <property type="project" value="TreeGrafter"/>
</dbReference>
<feature type="domain" description="Formyl transferase N-terminal" evidence="5">
    <location>
        <begin position="4"/>
        <end position="182"/>
    </location>
</feature>
<dbReference type="GO" id="GO:0004644">
    <property type="term" value="F:phosphoribosylglycinamide formyltransferase activity"/>
    <property type="evidence" value="ECO:0007669"/>
    <property type="project" value="UniProtKB-UniRule"/>
</dbReference>
<dbReference type="SUPFAM" id="SSF53328">
    <property type="entry name" value="Formyltransferase"/>
    <property type="match status" value="1"/>
</dbReference>
<evidence type="ECO:0000256" key="2">
    <source>
        <dbReference type="ARBA" id="ARBA00022679"/>
    </source>
</evidence>
<sequence length="190" mass="20374">MPTRLAIFASGTGSNFVAIADAIANDQLDAQIEVLVVDKINAPVVQRAAERNIPVFHLKYKDFATKELAEAALVTELQKYAVELIALAGFMRIITGTLLATYPNKIINIHPSLLPAFPGRHGIDDALAAQVSQTGVTIHYVDSGIDSGTIIAQQAVTIEPTDTITTLATKIHALEHVLYPATLAKLISHN</sequence>
<dbReference type="EC" id="2.1.2.2" evidence="4"/>